<comment type="caution">
    <text evidence="1">The sequence shown here is derived from an EMBL/GenBank/DDBJ whole genome shotgun (WGS) entry which is preliminary data.</text>
</comment>
<name>A0ABW9II95_STRGJ</name>
<dbReference type="Proteomes" id="UP001631993">
    <property type="component" value="Unassembled WGS sequence"/>
</dbReference>
<dbReference type="EMBL" id="JBJVNE010000008">
    <property type="protein sequence ID" value="MFM9648219.1"/>
    <property type="molecule type" value="Genomic_DNA"/>
</dbReference>
<organism evidence="1 2">
    <name type="scientific">Streptomyces galilaeus</name>
    <dbReference type="NCBI Taxonomy" id="33899"/>
    <lineage>
        <taxon>Bacteria</taxon>
        <taxon>Bacillati</taxon>
        <taxon>Actinomycetota</taxon>
        <taxon>Actinomycetes</taxon>
        <taxon>Kitasatosporales</taxon>
        <taxon>Streptomycetaceae</taxon>
        <taxon>Streptomyces</taxon>
    </lineage>
</organism>
<protein>
    <submittedName>
        <fullName evidence="1">Uncharacterized protein</fullName>
    </submittedName>
</protein>
<evidence type="ECO:0000313" key="2">
    <source>
        <dbReference type="Proteomes" id="UP001631993"/>
    </source>
</evidence>
<evidence type="ECO:0000313" key="1">
    <source>
        <dbReference type="EMBL" id="MFM9648219.1"/>
    </source>
</evidence>
<gene>
    <name evidence="1" type="ORF">ACKI1S_18940</name>
</gene>
<reference evidence="1 2" key="1">
    <citation type="submission" date="2024-12" db="EMBL/GenBank/DDBJ databases">
        <title>Forecasting of Potato common scab and diversities of Pathogenic streptomyces spp. in china.</title>
        <authorList>
            <person name="Handique U."/>
            <person name="Wu J."/>
        </authorList>
    </citation>
    <scope>NUCLEOTIDE SEQUENCE [LARGE SCALE GENOMIC DNA]</scope>
    <source>
        <strain evidence="1 2">ZRIMU1585</strain>
    </source>
</reference>
<accession>A0ABW9II95</accession>
<keyword evidence="2" id="KW-1185">Reference proteome</keyword>
<dbReference type="RefSeq" id="WP_369279506.1">
    <property type="nucleotide sequence ID" value="NZ_JBJVMW010000041.1"/>
</dbReference>
<sequence>MSIEFDSFTNRGEYLSAHYFAEQLDTDLKRGLLATWTMREGDDNDPRKTPREQLRTLRSDYHTPEVRGYFAETTQLDATDESRLRTYDNPRAPAFARIAPAWAG</sequence>
<proteinExistence type="predicted"/>